<dbReference type="RefSeq" id="WP_202854242.1">
    <property type="nucleotide sequence ID" value="NZ_JAEUGD010000001.1"/>
</dbReference>
<protein>
    <submittedName>
        <fullName evidence="1">Uncharacterized protein</fullName>
    </submittedName>
</protein>
<evidence type="ECO:0000313" key="1">
    <source>
        <dbReference type="EMBL" id="MBL6444697.1"/>
    </source>
</evidence>
<accession>A0A937FTU8</accession>
<keyword evidence="2" id="KW-1185">Reference proteome</keyword>
<evidence type="ECO:0000313" key="2">
    <source>
        <dbReference type="Proteomes" id="UP000614216"/>
    </source>
</evidence>
<sequence>MWFKKDLPDNLKRHELEALQAHIGHSHSDMNLVGQYENAVDILINEIIQRGDAVDLVAHPLLYLMRHTIELALKENIRYLNKYSALGLGKIKTHSIDVLFNEFERHYNKVATDLGFKNELETDYRKYSQQLKELIKKLGTDWSSFRYVKSFKGNQLFKHSETLNVFELKQKFDASMIFLTHTADAISPFTDFADYIKIDSSIVSKSFGRVLLCLDESQKEWLIRRMNEKYEVVKDDEIWFDKDDKQNLHLKIAYKKCYLIPLKE</sequence>
<dbReference type="EMBL" id="JAEUGD010000001">
    <property type="protein sequence ID" value="MBL6444697.1"/>
    <property type="molecule type" value="Genomic_DNA"/>
</dbReference>
<proteinExistence type="predicted"/>
<name>A0A937FTU8_9BACT</name>
<gene>
    <name evidence="1" type="ORF">JMN32_00145</name>
</gene>
<dbReference type="Proteomes" id="UP000614216">
    <property type="component" value="Unassembled WGS sequence"/>
</dbReference>
<dbReference type="AlphaFoldDB" id="A0A937FTU8"/>
<organism evidence="1 2">
    <name type="scientific">Fulvivirga marina</name>
    <dbReference type="NCBI Taxonomy" id="2494733"/>
    <lineage>
        <taxon>Bacteria</taxon>
        <taxon>Pseudomonadati</taxon>
        <taxon>Bacteroidota</taxon>
        <taxon>Cytophagia</taxon>
        <taxon>Cytophagales</taxon>
        <taxon>Fulvivirgaceae</taxon>
        <taxon>Fulvivirga</taxon>
    </lineage>
</organism>
<comment type="caution">
    <text evidence="1">The sequence shown here is derived from an EMBL/GenBank/DDBJ whole genome shotgun (WGS) entry which is preliminary data.</text>
</comment>
<reference evidence="1" key="1">
    <citation type="submission" date="2021-01" db="EMBL/GenBank/DDBJ databases">
        <title>Fulvivirga kasyanovii gen. nov., sp nov., a novel member of the phylum Bacteroidetes isolated from seawater in a mussel farm.</title>
        <authorList>
            <person name="Zhao L.-H."/>
            <person name="Wang Z.-J."/>
        </authorList>
    </citation>
    <scope>NUCLEOTIDE SEQUENCE</scope>
    <source>
        <strain evidence="1">29W222</strain>
    </source>
</reference>